<dbReference type="InterPro" id="IPR025110">
    <property type="entry name" value="AMP-bd_C"/>
</dbReference>
<name>A0ABW6PET4_9NOCA</name>
<evidence type="ECO:0000256" key="2">
    <source>
        <dbReference type="ARBA" id="ARBA00022598"/>
    </source>
</evidence>
<keyword evidence="2" id="KW-0436">Ligase</keyword>
<feature type="domain" description="AMP-dependent synthetase/ligase" evidence="3">
    <location>
        <begin position="31"/>
        <end position="390"/>
    </location>
</feature>
<accession>A0ABW6PET4</accession>
<dbReference type="PROSITE" id="PS00455">
    <property type="entry name" value="AMP_BINDING"/>
    <property type="match status" value="1"/>
</dbReference>
<dbReference type="Pfam" id="PF13193">
    <property type="entry name" value="AMP-binding_C"/>
    <property type="match status" value="1"/>
</dbReference>
<dbReference type="PANTHER" id="PTHR24096:SF149">
    <property type="entry name" value="AMP-BINDING DOMAIN-CONTAINING PROTEIN-RELATED"/>
    <property type="match status" value="1"/>
</dbReference>
<feature type="domain" description="AMP-binding enzyme C-terminal" evidence="4">
    <location>
        <begin position="441"/>
        <end position="516"/>
    </location>
</feature>
<keyword evidence="6" id="KW-1185">Reference proteome</keyword>
<dbReference type="SUPFAM" id="SSF56801">
    <property type="entry name" value="Acetyl-CoA synthetase-like"/>
    <property type="match status" value="1"/>
</dbReference>
<reference evidence="5 6" key="1">
    <citation type="submission" date="2024-10" db="EMBL/GenBank/DDBJ databases">
        <title>The Natural Products Discovery Center: Release of the First 8490 Sequenced Strains for Exploring Actinobacteria Biosynthetic Diversity.</title>
        <authorList>
            <person name="Kalkreuter E."/>
            <person name="Kautsar S.A."/>
            <person name="Yang D."/>
            <person name="Bader C.D."/>
            <person name="Teijaro C.N."/>
            <person name="Fluegel L."/>
            <person name="Davis C.M."/>
            <person name="Simpson J.R."/>
            <person name="Lauterbach L."/>
            <person name="Steele A.D."/>
            <person name="Gui C."/>
            <person name="Meng S."/>
            <person name="Li G."/>
            <person name="Viehrig K."/>
            <person name="Ye F."/>
            <person name="Su P."/>
            <person name="Kiefer A.F."/>
            <person name="Nichols A."/>
            <person name="Cepeda A.J."/>
            <person name="Yan W."/>
            <person name="Fan B."/>
            <person name="Jiang Y."/>
            <person name="Adhikari A."/>
            <person name="Zheng C.-J."/>
            <person name="Schuster L."/>
            <person name="Cowan T.M."/>
            <person name="Smanski M.J."/>
            <person name="Chevrette M.G."/>
            <person name="De Carvalho L.P.S."/>
            <person name="Shen B."/>
        </authorList>
    </citation>
    <scope>NUCLEOTIDE SEQUENCE [LARGE SCALE GENOMIC DNA]</scope>
    <source>
        <strain evidence="5 6">NPDC004119</strain>
    </source>
</reference>
<dbReference type="RefSeq" id="WP_195023389.1">
    <property type="nucleotide sequence ID" value="NZ_JBIAMT010000010.1"/>
</dbReference>
<evidence type="ECO:0000256" key="1">
    <source>
        <dbReference type="ARBA" id="ARBA00006432"/>
    </source>
</evidence>
<evidence type="ECO:0000313" key="6">
    <source>
        <dbReference type="Proteomes" id="UP001601442"/>
    </source>
</evidence>
<dbReference type="Proteomes" id="UP001601442">
    <property type="component" value="Unassembled WGS sequence"/>
</dbReference>
<dbReference type="Gene3D" id="3.40.50.12780">
    <property type="entry name" value="N-terminal domain of ligase-like"/>
    <property type="match status" value="1"/>
</dbReference>
<dbReference type="InterPro" id="IPR042099">
    <property type="entry name" value="ANL_N_sf"/>
</dbReference>
<proteinExistence type="inferred from homology"/>
<dbReference type="PANTHER" id="PTHR24096">
    <property type="entry name" value="LONG-CHAIN-FATTY-ACID--COA LIGASE"/>
    <property type="match status" value="1"/>
</dbReference>
<evidence type="ECO:0000313" key="5">
    <source>
        <dbReference type="EMBL" id="MFF0501592.1"/>
    </source>
</evidence>
<sequence length="532" mass="56865">MSFESPFPDVDIPNVSVYDFLFGSIDSPLRSKTALVDGSSGEAMTYQELVDAIDRVAGALATRGLSCGDVVGVHAPNVPAFATAFHAILRAGGIVTTINSLYTAADIARQLTDSSARFLFTYSSLLSQAEAAAARAGISPERIFVLDDAEGFASLSSLLAECIPAPDISFDPAQQLAVLPYSSGTTGNPKGVMLTHRNLVANICQIDAPMGIRSDDRILAVLPFFHIYGLTVLLNAALHRRASLVTMAKFDLGQFLQIVSTHRCTFVFIAPPVAVALAKHPLVEEFDLSSVHSILSGAAPLDEELGRTVARRLGCQVRQGYGMSEMSPVSHIIPFNRPDIPLDSVGFTVANMKCMLVDPVTGIEIAQPSTGVSAPGELWCSGPNIMLGYLDNDEATAQTIDADGFLHTGDIATVNSEGVVTVIDRMKELIKYKGYQVPPAELEALLLTHPDIADAAVIGVLDNEGEEVPKAFVVTQPGAVIDENSIIAFVAERVSPHKKIRKVEFIEMIPKSAAGKILRRELRAATAVRIRS</sequence>
<gene>
    <name evidence="5" type="ORF">ACFYU5_34715</name>
</gene>
<dbReference type="Pfam" id="PF00501">
    <property type="entry name" value="AMP-binding"/>
    <property type="match status" value="1"/>
</dbReference>
<protein>
    <submittedName>
        <fullName evidence="5">AMP-binding protein</fullName>
    </submittedName>
</protein>
<evidence type="ECO:0000259" key="3">
    <source>
        <dbReference type="Pfam" id="PF00501"/>
    </source>
</evidence>
<dbReference type="InterPro" id="IPR020845">
    <property type="entry name" value="AMP-binding_CS"/>
</dbReference>
<comment type="caution">
    <text evidence="5">The sequence shown here is derived from an EMBL/GenBank/DDBJ whole genome shotgun (WGS) entry which is preliminary data.</text>
</comment>
<dbReference type="InterPro" id="IPR000873">
    <property type="entry name" value="AMP-dep_synth/lig_dom"/>
</dbReference>
<evidence type="ECO:0000259" key="4">
    <source>
        <dbReference type="Pfam" id="PF13193"/>
    </source>
</evidence>
<dbReference type="InterPro" id="IPR045851">
    <property type="entry name" value="AMP-bd_C_sf"/>
</dbReference>
<dbReference type="Gene3D" id="3.30.300.30">
    <property type="match status" value="1"/>
</dbReference>
<dbReference type="EMBL" id="JBIAMT010000010">
    <property type="protein sequence ID" value="MFF0501592.1"/>
    <property type="molecule type" value="Genomic_DNA"/>
</dbReference>
<organism evidence="5 6">
    <name type="scientific">Nocardia aobensis</name>
    <dbReference type="NCBI Taxonomy" id="257277"/>
    <lineage>
        <taxon>Bacteria</taxon>
        <taxon>Bacillati</taxon>
        <taxon>Actinomycetota</taxon>
        <taxon>Actinomycetes</taxon>
        <taxon>Mycobacteriales</taxon>
        <taxon>Nocardiaceae</taxon>
        <taxon>Nocardia</taxon>
    </lineage>
</organism>
<comment type="similarity">
    <text evidence="1">Belongs to the ATP-dependent AMP-binding enzyme family.</text>
</comment>